<sequence>LIRMSLIRKEKTEEGMNIPSNCSKFGIIRFEVDNVSKVNWYGAYSHVVEIGGVKWKATVCKRSVNGEKTNRLFVILMTENSQLTPWNIHLNTEYVLVNSDSRKSIIAKVSTTLNNLKNFTKKVFLNWSDLIDAKMGFIRNNKITVKIGIWIIRMTGIGMPPTIKMDMKEELKDAKRLPVDCSKSGVILLEVDEMSTLDDGSVAHFSPEIEVGGVSWCASVRKEKRDASGKDSLLAYLFSRTDEWSVHVENVIFTLVHSDSSKNIVEKMRPVTYHPDQESWGLILVKWEELIDEKRGFIKDNKITIEIQFTISNMKRFKSAISTIR</sequence>
<reference evidence="2" key="1">
    <citation type="submission" date="2023-10" db="EMBL/GenBank/DDBJ databases">
        <title>Genome assembly of Pristionchus species.</title>
        <authorList>
            <person name="Yoshida K."/>
            <person name="Sommer R.J."/>
        </authorList>
    </citation>
    <scope>NUCLEOTIDE SEQUENCE</scope>
    <source>
        <strain evidence="2">RS0144</strain>
    </source>
</reference>
<dbReference type="InterPro" id="IPR002083">
    <property type="entry name" value="MATH/TRAF_dom"/>
</dbReference>
<feature type="non-terminal residue" evidence="2">
    <location>
        <position position="1"/>
    </location>
</feature>
<dbReference type="PROSITE" id="PS50144">
    <property type="entry name" value="MATH"/>
    <property type="match status" value="2"/>
</dbReference>
<dbReference type="EMBL" id="BTSX01000005">
    <property type="protein sequence ID" value="GMT01075.1"/>
    <property type="molecule type" value="Genomic_DNA"/>
</dbReference>
<keyword evidence="3" id="KW-1185">Reference proteome</keyword>
<dbReference type="InterPro" id="IPR008974">
    <property type="entry name" value="TRAF-like"/>
</dbReference>
<dbReference type="Gene3D" id="2.60.210.10">
    <property type="entry name" value="Apoptosis, Tumor Necrosis Factor Receptor Associated Protein 2, Chain A"/>
    <property type="match status" value="2"/>
</dbReference>
<accession>A0AAV5U3T3</accession>
<comment type="caution">
    <text evidence="2">The sequence shown here is derived from an EMBL/GenBank/DDBJ whole genome shotgun (WGS) entry which is preliminary data.</text>
</comment>
<protein>
    <recommendedName>
        <fullName evidence="1">MATH domain-containing protein</fullName>
    </recommendedName>
</protein>
<dbReference type="Proteomes" id="UP001432027">
    <property type="component" value="Unassembled WGS sequence"/>
</dbReference>
<evidence type="ECO:0000259" key="1">
    <source>
        <dbReference type="PROSITE" id="PS50144"/>
    </source>
</evidence>
<proteinExistence type="predicted"/>
<dbReference type="SUPFAM" id="SSF49599">
    <property type="entry name" value="TRAF domain-like"/>
    <property type="match status" value="2"/>
</dbReference>
<dbReference type="CDD" id="cd00121">
    <property type="entry name" value="MATH"/>
    <property type="match status" value="2"/>
</dbReference>
<feature type="domain" description="MATH" evidence="1">
    <location>
        <begin position="184"/>
        <end position="309"/>
    </location>
</feature>
<gene>
    <name evidence="2" type="ORF">PENTCL1PPCAC_23249</name>
</gene>
<dbReference type="PANTHER" id="PTHR47022:SF1">
    <property type="entry name" value="BTB AND MATH DOMAIN-CONTAINING PROTEIN 36-RELATED"/>
    <property type="match status" value="1"/>
</dbReference>
<dbReference type="PANTHER" id="PTHR47022">
    <property type="entry name" value="BTB AND MATH DOMAIN-CONTAINING PROTEIN 36-RELATED"/>
    <property type="match status" value="1"/>
</dbReference>
<dbReference type="Pfam" id="PF22486">
    <property type="entry name" value="MATH_2"/>
    <property type="match status" value="2"/>
</dbReference>
<name>A0AAV5U3T3_9BILA</name>
<evidence type="ECO:0000313" key="3">
    <source>
        <dbReference type="Proteomes" id="UP001432027"/>
    </source>
</evidence>
<feature type="domain" description="MATH" evidence="1">
    <location>
        <begin position="25"/>
        <end position="149"/>
    </location>
</feature>
<organism evidence="2 3">
    <name type="scientific">Pristionchus entomophagus</name>
    <dbReference type="NCBI Taxonomy" id="358040"/>
    <lineage>
        <taxon>Eukaryota</taxon>
        <taxon>Metazoa</taxon>
        <taxon>Ecdysozoa</taxon>
        <taxon>Nematoda</taxon>
        <taxon>Chromadorea</taxon>
        <taxon>Rhabditida</taxon>
        <taxon>Rhabditina</taxon>
        <taxon>Diplogasteromorpha</taxon>
        <taxon>Diplogasteroidea</taxon>
        <taxon>Neodiplogasteridae</taxon>
        <taxon>Pristionchus</taxon>
    </lineage>
</organism>
<dbReference type="AlphaFoldDB" id="A0AAV5U3T3"/>
<evidence type="ECO:0000313" key="2">
    <source>
        <dbReference type="EMBL" id="GMT01075.1"/>
    </source>
</evidence>